<evidence type="ECO:0000313" key="1">
    <source>
        <dbReference type="EMBL" id="KAI9916719.1"/>
    </source>
</evidence>
<evidence type="ECO:0000313" key="2">
    <source>
        <dbReference type="Proteomes" id="UP001163321"/>
    </source>
</evidence>
<name>A0ACC0WD38_9STRA</name>
<dbReference type="EMBL" id="CM047581">
    <property type="protein sequence ID" value="KAI9916719.1"/>
    <property type="molecule type" value="Genomic_DNA"/>
</dbReference>
<protein>
    <submittedName>
        <fullName evidence="1">Uncharacterized protein</fullName>
    </submittedName>
</protein>
<reference evidence="1 2" key="1">
    <citation type="journal article" date="2022" name="bioRxiv">
        <title>The genome of the oomycete Peronosclerospora sorghi, a cosmopolitan pathogen of maize and sorghum, is inflated with dispersed pseudogenes.</title>
        <authorList>
            <person name="Fletcher K."/>
            <person name="Martin F."/>
            <person name="Isakeit T."/>
            <person name="Cavanaugh K."/>
            <person name="Magill C."/>
            <person name="Michelmore R."/>
        </authorList>
    </citation>
    <scope>NUCLEOTIDE SEQUENCE [LARGE SCALE GENOMIC DNA]</scope>
    <source>
        <strain evidence="1">P6</strain>
    </source>
</reference>
<proteinExistence type="predicted"/>
<organism evidence="1 2">
    <name type="scientific">Peronosclerospora sorghi</name>
    <dbReference type="NCBI Taxonomy" id="230839"/>
    <lineage>
        <taxon>Eukaryota</taxon>
        <taxon>Sar</taxon>
        <taxon>Stramenopiles</taxon>
        <taxon>Oomycota</taxon>
        <taxon>Peronosporomycetes</taxon>
        <taxon>Peronosporales</taxon>
        <taxon>Peronosporaceae</taxon>
        <taxon>Peronosclerospora</taxon>
    </lineage>
</organism>
<keyword evidence="2" id="KW-1185">Reference proteome</keyword>
<gene>
    <name evidence="1" type="ORF">PsorP6_018036</name>
</gene>
<comment type="caution">
    <text evidence="1">The sequence shown here is derived from an EMBL/GenBank/DDBJ whole genome shotgun (WGS) entry which is preliminary data.</text>
</comment>
<accession>A0ACC0WD38</accession>
<dbReference type="Proteomes" id="UP001163321">
    <property type="component" value="Chromosome 2"/>
</dbReference>
<sequence>MAENWYLYTFLYSSCRTIKTIMVKCRKLHSLSVGYCAITDEALIALLENANHDQLLRYIGSEAHNLQELSLCGVKSVSDDSIVAAIYSNMGARNELLDSTVSQPSLEDNPEPERKRLKKIDFRYSSAVKIYSQFAIGSLSVTKEAAAAIRKRYPDLQVTF</sequence>